<dbReference type="AlphaFoldDB" id="A0A165M7Q4"/>
<evidence type="ECO:0000313" key="1">
    <source>
        <dbReference type="EMBL" id="KZT65326.1"/>
    </source>
</evidence>
<keyword evidence="2" id="KW-1185">Reference proteome</keyword>
<name>A0A165M7Q4_9APHY</name>
<accession>A0A165M7Q4</accession>
<protein>
    <submittedName>
        <fullName evidence="1">Uncharacterized protein</fullName>
    </submittedName>
</protein>
<proteinExistence type="predicted"/>
<reference evidence="1 2" key="1">
    <citation type="journal article" date="2016" name="Mol. Biol. Evol.">
        <title>Comparative Genomics of Early-Diverging Mushroom-Forming Fungi Provides Insights into the Origins of Lignocellulose Decay Capabilities.</title>
        <authorList>
            <person name="Nagy L.G."/>
            <person name="Riley R."/>
            <person name="Tritt A."/>
            <person name="Adam C."/>
            <person name="Daum C."/>
            <person name="Floudas D."/>
            <person name="Sun H."/>
            <person name="Yadav J.S."/>
            <person name="Pangilinan J."/>
            <person name="Larsson K.H."/>
            <person name="Matsuura K."/>
            <person name="Barry K."/>
            <person name="Labutti K."/>
            <person name="Kuo R."/>
            <person name="Ohm R.A."/>
            <person name="Bhattacharya S.S."/>
            <person name="Shirouzu T."/>
            <person name="Yoshinaga Y."/>
            <person name="Martin F.M."/>
            <person name="Grigoriev I.V."/>
            <person name="Hibbett D.S."/>
        </authorList>
    </citation>
    <scope>NUCLEOTIDE SEQUENCE [LARGE SCALE GENOMIC DNA]</scope>
    <source>
        <strain evidence="1 2">L-15889</strain>
    </source>
</reference>
<evidence type="ECO:0000313" key="2">
    <source>
        <dbReference type="Proteomes" id="UP000076727"/>
    </source>
</evidence>
<dbReference type="Proteomes" id="UP000076727">
    <property type="component" value="Unassembled WGS sequence"/>
</dbReference>
<organism evidence="1 2">
    <name type="scientific">Daedalea quercina L-15889</name>
    <dbReference type="NCBI Taxonomy" id="1314783"/>
    <lineage>
        <taxon>Eukaryota</taxon>
        <taxon>Fungi</taxon>
        <taxon>Dikarya</taxon>
        <taxon>Basidiomycota</taxon>
        <taxon>Agaricomycotina</taxon>
        <taxon>Agaricomycetes</taxon>
        <taxon>Polyporales</taxon>
        <taxon>Fomitopsis</taxon>
    </lineage>
</organism>
<sequence length="124" mass="14326">MPSVVCCRLVRGRSHNFRLPRCEVMTASQLVAISHMRAHLHLYSVTLHRLYKHIHWRACSVPCLCHHTPLTFCLYCSKRFCITCRAKPHFNGSRLHLSLQIHVPLTHKEHTHDSTLVPGRAVCD</sequence>
<gene>
    <name evidence="1" type="ORF">DAEQUDRAFT_535346</name>
</gene>
<dbReference type="EMBL" id="KV429108">
    <property type="protein sequence ID" value="KZT65326.1"/>
    <property type="molecule type" value="Genomic_DNA"/>
</dbReference>